<organism evidence="2 3">
    <name type="scientific">Brucella tritici</name>
    <dbReference type="NCBI Taxonomy" id="94626"/>
    <lineage>
        <taxon>Bacteria</taxon>
        <taxon>Pseudomonadati</taxon>
        <taxon>Pseudomonadota</taxon>
        <taxon>Alphaproteobacteria</taxon>
        <taxon>Hyphomicrobiales</taxon>
        <taxon>Brucellaceae</taxon>
        <taxon>Brucella/Ochrobactrum group</taxon>
        <taxon>Brucella</taxon>
    </lineage>
</organism>
<gene>
    <name evidence="2" type="ORF">F9L08_03335</name>
</gene>
<dbReference type="InterPro" id="IPR036869">
    <property type="entry name" value="J_dom_sf"/>
</dbReference>
<evidence type="ECO:0000313" key="2">
    <source>
        <dbReference type="EMBL" id="KAB2689706.1"/>
    </source>
</evidence>
<feature type="region of interest" description="Disordered" evidence="1">
    <location>
        <begin position="179"/>
        <end position="209"/>
    </location>
</feature>
<evidence type="ECO:0000313" key="3">
    <source>
        <dbReference type="Proteomes" id="UP000481643"/>
    </source>
</evidence>
<dbReference type="EMBL" id="WBVX01000002">
    <property type="protein sequence ID" value="KAB2689706.1"/>
    <property type="molecule type" value="Genomic_DNA"/>
</dbReference>
<dbReference type="Proteomes" id="UP000481643">
    <property type="component" value="Unassembled WGS sequence"/>
</dbReference>
<name>A0A6L3YW94_9HYPH</name>
<dbReference type="AlphaFoldDB" id="A0A6L3YW94"/>
<dbReference type="Gene3D" id="1.10.287.110">
    <property type="entry name" value="DnaJ domain"/>
    <property type="match status" value="1"/>
</dbReference>
<accession>A0A6L3YW94</accession>
<dbReference type="RefSeq" id="WP_151651085.1">
    <property type="nucleotide sequence ID" value="NZ_WBVX01000002.1"/>
</dbReference>
<reference evidence="2 3" key="1">
    <citation type="submission" date="2019-09" db="EMBL/GenBank/DDBJ databases">
        <title>Taxonomic organization of the family Brucellaceae based on a phylogenomic approach.</title>
        <authorList>
            <person name="Leclercq S."/>
            <person name="Cloeckaert A."/>
            <person name="Zygmunt M.S."/>
        </authorList>
    </citation>
    <scope>NUCLEOTIDE SEQUENCE [LARGE SCALE GENOMIC DNA]</scope>
    <source>
        <strain evidence="2 3">WS1830</strain>
    </source>
</reference>
<proteinExistence type="predicted"/>
<evidence type="ECO:0000256" key="1">
    <source>
        <dbReference type="SAM" id="MobiDB-lite"/>
    </source>
</evidence>
<protein>
    <submittedName>
        <fullName evidence="2">J domain-containing protein</fullName>
    </submittedName>
</protein>
<feature type="compositionally biased region" description="Basic and acidic residues" evidence="1">
    <location>
        <begin position="198"/>
        <end position="209"/>
    </location>
</feature>
<comment type="caution">
    <text evidence="2">The sequence shown here is derived from an EMBL/GenBank/DDBJ whole genome shotgun (WGS) entry which is preliminary data.</text>
</comment>
<dbReference type="SUPFAM" id="SSF46565">
    <property type="entry name" value="Chaperone J-domain"/>
    <property type="match status" value="1"/>
</dbReference>
<sequence length="209" mass="23465">MTAAFPLHWPQHRPRTASPVRATFNKKVVRPGKSYAETQSLSIADALGRLQREVDLLGAKQYVLSSNVELRLDGLPRSGQAEPKDRGVALYFHLVDKPHCLPCDRYDRVADNIAAIAKHIEATRAIERYGVADMAEMFAGFTALPPHFNKRNWRAVLGFAAFDHVTKETVEARFKKLAKERHPDVDGGSHQAMAELNQAREEALREVSR</sequence>